<accession>A0ABT9W5J3</accession>
<protein>
    <submittedName>
        <fullName evidence="1">Uncharacterized protein</fullName>
    </submittedName>
</protein>
<gene>
    <name evidence="1" type="ORF">J2S11_004485</name>
</gene>
<dbReference type="EMBL" id="JAUSTY010000036">
    <property type="protein sequence ID" value="MDQ0168523.1"/>
    <property type="molecule type" value="Genomic_DNA"/>
</dbReference>
<dbReference type="Proteomes" id="UP001235840">
    <property type="component" value="Unassembled WGS sequence"/>
</dbReference>
<evidence type="ECO:0000313" key="2">
    <source>
        <dbReference type="Proteomes" id="UP001235840"/>
    </source>
</evidence>
<evidence type="ECO:0000313" key="1">
    <source>
        <dbReference type="EMBL" id="MDQ0168523.1"/>
    </source>
</evidence>
<keyword evidence="2" id="KW-1185">Reference proteome</keyword>
<comment type="caution">
    <text evidence="1">The sequence shown here is derived from an EMBL/GenBank/DDBJ whole genome shotgun (WGS) entry which is preliminary data.</text>
</comment>
<organism evidence="1 2">
    <name type="scientific">Caldalkalibacillus horti</name>
    <dbReference type="NCBI Taxonomy" id="77523"/>
    <lineage>
        <taxon>Bacteria</taxon>
        <taxon>Bacillati</taxon>
        <taxon>Bacillota</taxon>
        <taxon>Bacilli</taxon>
        <taxon>Bacillales</taxon>
        <taxon>Bacillaceae</taxon>
        <taxon>Caldalkalibacillus</taxon>
    </lineage>
</organism>
<proteinExistence type="predicted"/>
<dbReference type="RefSeq" id="WP_307398319.1">
    <property type="nucleotide sequence ID" value="NZ_BAAADK010000024.1"/>
</dbReference>
<sequence>MKKERFKVSITCKNCGERFILRGNRGGKGTIETGFKQCLCNNVEDFNIQTEELEQA</sequence>
<reference evidence="1 2" key="1">
    <citation type="submission" date="2023-07" db="EMBL/GenBank/DDBJ databases">
        <title>Genomic Encyclopedia of Type Strains, Phase IV (KMG-IV): sequencing the most valuable type-strain genomes for metagenomic binning, comparative biology and taxonomic classification.</title>
        <authorList>
            <person name="Goeker M."/>
        </authorList>
    </citation>
    <scope>NUCLEOTIDE SEQUENCE [LARGE SCALE GENOMIC DNA]</scope>
    <source>
        <strain evidence="1 2">DSM 12751</strain>
    </source>
</reference>
<name>A0ABT9W5J3_9BACI</name>